<proteinExistence type="predicted"/>
<dbReference type="STRING" id="35608.A0A2U1L0F1"/>
<comment type="caution">
    <text evidence="4">The sequence shown here is derived from an EMBL/GenBank/DDBJ whole genome shotgun (WGS) entry which is preliminary data.</text>
</comment>
<dbReference type="InterPro" id="IPR005512">
    <property type="entry name" value="PRONE_dom"/>
</dbReference>
<evidence type="ECO:0000256" key="1">
    <source>
        <dbReference type="ARBA" id="ARBA00022658"/>
    </source>
</evidence>
<dbReference type="PANTHER" id="PTHR33101">
    <property type="entry name" value="ROP GUANINE NUCLEOTIDE EXCHANGE FACTOR 1"/>
    <property type="match status" value="1"/>
</dbReference>
<feature type="domain" description="PRONE" evidence="3">
    <location>
        <begin position="1"/>
        <end position="117"/>
    </location>
</feature>
<accession>A0A2U1L0F1</accession>
<organism evidence="4 5">
    <name type="scientific">Artemisia annua</name>
    <name type="common">Sweet wormwood</name>
    <dbReference type="NCBI Taxonomy" id="35608"/>
    <lineage>
        <taxon>Eukaryota</taxon>
        <taxon>Viridiplantae</taxon>
        <taxon>Streptophyta</taxon>
        <taxon>Embryophyta</taxon>
        <taxon>Tracheophyta</taxon>
        <taxon>Spermatophyta</taxon>
        <taxon>Magnoliopsida</taxon>
        <taxon>eudicotyledons</taxon>
        <taxon>Gunneridae</taxon>
        <taxon>Pentapetalae</taxon>
        <taxon>asterids</taxon>
        <taxon>campanulids</taxon>
        <taxon>Asterales</taxon>
        <taxon>Asteraceae</taxon>
        <taxon>Asteroideae</taxon>
        <taxon>Anthemideae</taxon>
        <taxon>Artemisiinae</taxon>
        <taxon>Artemisia</taxon>
    </lineage>
</organism>
<dbReference type="GO" id="GO:0005085">
    <property type="term" value="F:guanyl-nucleotide exchange factor activity"/>
    <property type="evidence" value="ECO:0007669"/>
    <property type="project" value="UniProtKB-UniRule"/>
</dbReference>
<evidence type="ECO:0000259" key="3">
    <source>
        <dbReference type="PROSITE" id="PS51334"/>
    </source>
</evidence>
<keyword evidence="5" id="KW-1185">Reference proteome</keyword>
<dbReference type="InterPro" id="IPR038937">
    <property type="entry name" value="RopGEF"/>
</dbReference>
<dbReference type="AlphaFoldDB" id="A0A2U1L0F1"/>
<keyword evidence="1 2" id="KW-0344">Guanine-nucleotide releasing factor</keyword>
<dbReference type="Proteomes" id="UP000245207">
    <property type="component" value="Unassembled WGS sequence"/>
</dbReference>
<dbReference type="PANTHER" id="PTHR33101:SF79">
    <property type="entry name" value="PRONE DOMAIN-CONTAINING PROTEIN"/>
    <property type="match status" value="1"/>
</dbReference>
<evidence type="ECO:0000256" key="2">
    <source>
        <dbReference type="PROSITE-ProRule" id="PRU00663"/>
    </source>
</evidence>
<reference evidence="4 5" key="1">
    <citation type="journal article" date="2018" name="Mol. Plant">
        <title>The genome of Artemisia annua provides insight into the evolution of Asteraceae family and artemisinin biosynthesis.</title>
        <authorList>
            <person name="Shen Q."/>
            <person name="Zhang L."/>
            <person name="Liao Z."/>
            <person name="Wang S."/>
            <person name="Yan T."/>
            <person name="Shi P."/>
            <person name="Liu M."/>
            <person name="Fu X."/>
            <person name="Pan Q."/>
            <person name="Wang Y."/>
            <person name="Lv Z."/>
            <person name="Lu X."/>
            <person name="Zhang F."/>
            <person name="Jiang W."/>
            <person name="Ma Y."/>
            <person name="Chen M."/>
            <person name="Hao X."/>
            <person name="Li L."/>
            <person name="Tang Y."/>
            <person name="Lv G."/>
            <person name="Zhou Y."/>
            <person name="Sun X."/>
            <person name="Brodelius P.E."/>
            <person name="Rose J.K.C."/>
            <person name="Tang K."/>
        </authorList>
    </citation>
    <scope>NUCLEOTIDE SEQUENCE [LARGE SCALE GENOMIC DNA]</scope>
    <source>
        <strain evidence="5">cv. Huhao1</strain>
        <tissue evidence="4">Leaf</tissue>
    </source>
</reference>
<name>A0A2U1L0F1_ARTAN</name>
<sequence>MSGGGKGVSSACTRAYVFGEISRLEPMTPNSKARWLKEIDWLLSVTDHIVEFVPSKQNTNAYVFGEISRLEPMTPNSKARWLKEIDWLLSVTDHIVEFVPSKQNTNGVTMEIMVTRR</sequence>
<evidence type="ECO:0000313" key="4">
    <source>
        <dbReference type="EMBL" id="PWA42485.1"/>
    </source>
</evidence>
<dbReference type="Pfam" id="PF03759">
    <property type="entry name" value="PRONE"/>
    <property type="match status" value="2"/>
</dbReference>
<gene>
    <name evidence="4" type="ORF">CTI12_AA544210</name>
</gene>
<dbReference type="Gene3D" id="1.20.58.2010">
    <property type="entry name" value="PRONE domain, subdomain 1"/>
    <property type="match status" value="2"/>
</dbReference>
<protein>
    <submittedName>
        <fullName evidence="4">Plant specific Rop nucleotide exchanger, PRONE</fullName>
    </submittedName>
</protein>
<dbReference type="OrthoDB" id="1053009at2759"/>
<evidence type="ECO:0000313" key="5">
    <source>
        <dbReference type="Proteomes" id="UP000245207"/>
    </source>
</evidence>
<dbReference type="PROSITE" id="PS51334">
    <property type="entry name" value="PRONE"/>
    <property type="match status" value="1"/>
</dbReference>
<dbReference type="EMBL" id="PKPP01012366">
    <property type="protein sequence ID" value="PWA42485.1"/>
    <property type="molecule type" value="Genomic_DNA"/>
</dbReference>